<organism evidence="3 4">
    <name type="scientific">Actinomadura rugatobispora</name>
    <dbReference type="NCBI Taxonomy" id="1994"/>
    <lineage>
        <taxon>Bacteria</taxon>
        <taxon>Bacillati</taxon>
        <taxon>Actinomycetota</taxon>
        <taxon>Actinomycetes</taxon>
        <taxon>Streptosporangiales</taxon>
        <taxon>Thermomonosporaceae</taxon>
        <taxon>Actinomadura</taxon>
    </lineage>
</organism>
<evidence type="ECO:0000256" key="1">
    <source>
        <dbReference type="ARBA" id="ARBA00023172"/>
    </source>
</evidence>
<proteinExistence type="predicted"/>
<dbReference type="SUPFAM" id="SSF56349">
    <property type="entry name" value="DNA breaking-rejoining enzymes"/>
    <property type="match status" value="1"/>
</dbReference>
<dbReference type="Pfam" id="PF00589">
    <property type="entry name" value="Phage_integrase"/>
    <property type="match status" value="1"/>
</dbReference>
<dbReference type="InterPro" id="IPR011010">
    <property type="entry name" value="DNA_brk_join_enz"/>
</dbReference>
<reference evidence="4" key="1">
    <citation type="journal article" date="2019" name="Int. J. Syst. Evol. Microbiol.">
        <title>The Global Catalogue of Microorganisms (GCM) 10K type strain sequencing project: providing services to taxonomists for standard genome sequencing and annotation.</title>
        <authorList>
            <consortium name="The Broad Institute Genomics Platform"/>
            <consortium name="The Broad Institute Genome Sequencing Center for Infectious Disease"/>
            <person name="Wu L."/>
            <person name="Ma J."/>
        </authorList>
    </citation>
    <scope>NUCLEOTIDE SEQUENCE [LARGE SCALE GENOMIC DNA]</scope>
    <source>
        <strain evidence="4">KCTC 42087</strain>
    </source>
</reference>
<dbReference type="Gene3D" id="1.10.443.10">
    <property type="entry name" value="Intergrase catalytic core"/>
    <property type="match status" value="1"/>
</dbReference>
<evidence type="ECO:0000313" key="4">
    <source>
        <dbReference type="Proteomes" id="UP001596074"/>
    </source>
</evidence>
<comment type="caution">
    <text evidence="3">The sequence shown here is derived from an EMBL/GenBank/DDBJ whole genome shotgun (WGS) entry which is preliminary data.</text>
</comment>
<keyword evidence="4" id="KW-1185">Reference proteome</keyword>
<gene>
    <name evidence="3" type="ORF">ACFPZN_07455</name>
</gene>
<keyword evidence="1" id="KW-0233">DNA recombination</keyword>
<dbReference type="InterPro" id="IPR002104">
    <property type="entry name" value="Integrase_catalytic"/>
</dbReference>
<dbReference type="InterPro" id="IPR013762">
    <property type="entry name" value="Integrase-like_cat_sf"/>
</dbReference>
<sequence>MADDAHGLRERLLWRMLYETAARAEEILTLDIEDLDLEFRRARVTSKCGAVEYVHWATGRGRLSYPRAEYLFQSATAELDPHGCAIGRPRRPCSSR</sequence>
<dbReference type="EMBL" id="JBHSON010000008">
    <property type="protein sequence ID" value="MFC5745436.1"/>
    <property type="molecule type" value="Genomic_DNA"/>
</dbReference>
<dbReference type="PROSITE" id="PS51898">
    <property type="entry name" value="TYR_RECOMBINASE"/>
    <property type="match status" value="1"/>
</dbReference>
<protein>
    <submittedName>
        <fullName evidence="3">Tyrosine-type recombinase/integrase</fullName>
    </submittedName>
</protein>
<accession>A0ABW0ZQ98</accession>
<evidence type="ECO:0000313" key="3">
    <source>
        <dbReference type="EMBL" id="MFC5745436.1"/>
    </source>
</evidence>
<dbReference type="Proteomes" id="UP001596074">
    <property type="component" value="Unassembled WGS sequence"/>
</dbReference>
<dbReference type="RefSeq" id="WP_378281062.1">
    <property type="nucleotide sequence ID" value="NZ_JBHSON010000008.1"/>
</dbReference>
<feature type="domain" description="Tyr recombinase" evidence="2">
    <location>
        <begin position="1"/>
        <end position="96"/>
    </location>
</feature>
<evidence type="ECO:0000259" key="2">
    <source>
        <dbReference type="PROSITE" id="PS51898"/>
    </source>
</evidence>
<name>A0ABW0ZQ98_9ACTN</name>